<dbReference type="AlphaFoldDB" id="A0A6B0U1C2"/>
<evidence type="ECO:0000313" key="2">
    <source>
        <dbReference type="EMBL" id="MXU82215.1"/>
    </source>
</evidence>
<name>A0A6B0U1C2_IXORI</name>
<proteinExistence type="predicted"/>
<protein>
    <submittedName>
        <fullName evidence="2">Putative secreted protein</fullName>
    </submittedName>
</protein>
<keyword evidence="1" id="KW-0472">Membrane</keyword>
<organism evidence="2">
    <name type="scientific">Ixodes ricinus</name>
    <name type="common">Common tick</name>
    <name type="synonym">Acarus ricinus</name>
    <dbReference type="NCBI Taxonomy" id="34613"/>
    <lineage>
        <taxon>Eukaryota</taxon>
        <taxon>Metazoa</taxon>
        <taxon>Ecdysozoa</taxon>
        <taxon>Arthropoda</taxon>
        <taxon>Chelicerata</taxon>
        <taxon>Arachnida</taxon>
        <taxon>Acari</taxon>
        <taxon>Parasitiformes</taxon>
        <taxon>Ixodida</taxon>
        <taxon>Ixodoidea</taxon>
        <taxon>Ixodidae</taxon>
        <taxon>Ixodinae</taxon>
        <taxon>Ixodes</taxon>
    </lineage>
</organism>
<keyword evidence="1" id="KW-1133">Transmembrane helix</keyword>
<reference evidence="2" key="1">
    <citation type="submission" date="2019-12" db="EMBL/GenBank/DDBJ databases">
        <title>An insight into the sialome of adult female Ixodes ricinus ticks feeding for 6 days.</title>
        <authorList>
            <person name="Perner J."/>
            <person name="Ribeiro J.M.C."/>
        </authorList>
    </citation>
    <scope>NUCLEOTIDE SEQUENCE</scope>
    <source>
        <strain evidence="2">Semi-engorged</strain>
        <tissue evidence="2">Salivary glands</tissue>
    </source>
</reference>
<dbReference type="EMBL" id="GIFC01000132">
    <property type="protein sequence ID" value="MXU82215.1"/>
    <property type="molecule type" value="Transcribed_RNA"/>
</dbReference>
<keyword evidence="1" id="KW-0812">Transmembrane</keyword>
<accession>A0A6B0U1C2</accession>
<feature type="transmembrane region" description="Helical" evidence="1">
    <location>
        <begin position="12"/>
        <end position="31"/>
    </location>
</feature>
<sequence length="67" mass="7866">MCELQNSNHLLLLFFTIVYLIPTCSLRIYLFTKLRHTRNIKGTNTSSSSFLDKGRLMSRFLAFRCYA</sequence>
<evidence type="ECO:0000256" key="1">
    <source>
        <dbReference type="SAM" id="Phobius"/>
    </source>
</evidence>